<protein>
    <submittedName>
        <fullName evidence="2">Uncharacterized protein</fullName>
    </submittedName>
</protein>
<feature type="compositionally biased region" description="Low complexity" evidence="1">
    <location>
        <begin position="1"/>
        <end position="15"/>
    </location>
</feature>
<dbReference type="RefSeq" id="XP_027614425.1">
    <property type="nucleotide sequence ID" value="XM_027758624.1"/>
</dbReference>
<comment type="caution">
    <text evidence="2">The sequence shown here is derived from an EMBL/GenBank/DDBJ whole genome shotgun (WGS) entry which is preliminary data.</text>
</comment>
<dbReference type="Proteomes" id="UP000287166">
    <property type="component" value="Unassembled WGS sequence"/>
</dbReference>
<dbReference type="GeneID" id="38780429"/>
<dbReference type="AlphaFoldDB" id="A0A401GMU3"/>
<proteinExistence type="predicted"/>
<gene>
    <name evidence="2" type="ORF">SCP_0505630</name>
</gene>
<keyword evidence="3" id="KW-1185">Reference proteome</keyword>
<sequence>MPQSPSSPLVLMPMPAHRKSSSQKLGQDSRGGSRKHISMQSLVPTSRRASQQQVREREREGECNAGLSLHPYAMVPSPGGYCAMA</sequence>
<dbReference type="InParanoid" id="A0A401GMU3"/>
<evidence type="ECO:0000313" key="3">
    <source>
        <dbReference type="Proteomes" id="UP000287166"/>
    </source>
</evidence>
<dbReference type="EMBL" id="BFAD01000005">
    <property type="protein sequence ID" value="GBE83512.1"/>
    <property type="molecule type" value="Genomic_DNA"/>
</dbReference>
<evidence type="ECO:0000256" key="1">
    <source>
        <dbReference type="SAM" id="MobiDB-lite"/>
    </source>
</evidence>
<organism evidence="2 3">
    <name type="scientific">Sparassis crispa</name>
    <dbReference type="NCBI Taxonomy" id="139825"/>
    <lineage>
        <taxon>Eukaryota</taxon>
        <taxon>Fungi</taxon>
        <taxon>Dikarya</taxon>
        <taxon>Basidiomycota</taxon>
        <taxon>Agaricomycotina</taxon>
        <taxon>Agaricomycetes</taxon>
        <taxon>Polyporales</taxon>
        <taxon>Sparassidaceae</taxon>
        <taxon>Sparassis</taxon>
    </lineage>
</organism>
<feature type="region of interest" description="Disordered" evidence="1">
    <location>
        <begin position="1"/>
        <end position="62"/>
    </location>
</feature>
<reference evidence="2 3" key="1">
    <citation type="journal article" date="2018" name="Sci. Rep.">
        <title>Genome sequence of the cauliflower mushroom Sparassis crispa (Hanabiratake) and its association with beneficial usage.</title>
        <authorList>
            <person name="Kiyama R."/>
            <person name="Furutani Y."/>
            <person name="Kawaguchi K."/>
            <person name="Nakanishi T."/>
        </authorList>
    </citation>
    <scope>NUCLEOTIDE SEQUENCE [LARGE SCALE GENOMIC DNA]</scope>
</reference>
<accession>A0A401GMU3</accession>
<evidence type="ECO:0000313" key="2">
    <source>
        <dbReference type="EMBL" id="GBE83512.1"/>
    </source>
</evidence>
<name>A0A401GMU3_9APHY</name>